<dbReference type="RefSeq" id="WP_098241090.1">
    <property type="nucleotide sequence ID" value="NZ_CP022685.1"/>
</dbReference>
<evidence type="ECO:0000313" key="2">
    <source>
        <dbReference type="EMBL" id="ATL26060.1"/>
    </source>
</evidence>
<evidence type="ECO:0008006" key="4">
    <source>
        <dbReference type="Google" id="ProtNLM"/>
    </source>
</evidence>
<organism evidence="2 3">
    <name type="scientific">Streptomyces formicae</name>
    <dbReference type="NCBI Taxonomy" id="1616117"/>
    <lineage>
        <taxon>Bacteria</taxon>
        <taxon>Bacillati</taxon>
        <taxon>Actinomycetota</taxon>
        <taxon>Actinomycetes</taxon>
        <taxon>Kitasatosporales</taxon>
        <taxon>Streptomycetaceae</taxon>
        <taxon>Streptomyces</taxon>
    </lineage>
</organism>
<dbReference type="KEGG" id="sfk:KY5_1042"/>
<evidence type="ECO:0000256" key="1">
    <source>
        <dbReference type="SAM" id="MobiDB-lite"/>
    </source>
</evidence>
<protein>
    <recommendedName>
        <fullName evidence="4">4-oxalocrotonate tautomerase domain-containing protein</fullName>
    </recommendedName>
</protein>
<dbReference type="InterPro" id="IPR014347">
    <property type="entry name" value="Tautomerase/MIF_sf"/>
</dbReference>
<dbReference type="EMBL" id="CP022685">
    <property type="protein sequence ID" value="ATL26060.1"/>
    <property type="molecule type" value="Genomic_DNA"/>
</dbReference>
<accession>A0A291Q2S3</accession>
<sequence>MPTVEVTSTPLTPSTRLKAAIRLTRWLAAHGSDPAHAVVSFRAAEPMTYFAGGMPLTKFEDGTGEDRRARWASVVCHIHPERDHTYRAELAEEIKEALGLAADTAHLMVRFEATQPDRVLYLESGSMTNGRPLPAGHSQETGHSQEKGSRHAHS</sequence>
<feature type="compositionally biased region" description="Basic and acidic residues" evidence="1">
    <location>
        <begin position="143"/>
        <end position="154"/>
    </location>
</feature>
<dbReference type="Proteomes" id="UP000221011">
    <property type="component" value="Chromosome"/>
</dbReference>
<evidence type="ECO:0000313" key="3">
    <source>
        <dbReference type="Proteomes" id="UP000221011"/>
    </source>
</evidence>
<reference evidence="2 3" key="1">
    <citation type="submission" date="2017-08" db="EMBL/GenBank/DDBJ databases">
        <title>Complete Genome Sequence of Streptomyces formicae KY5, the formicamycin producer.</title>
        <authorList>
            <person name="Holmes N.A."/>
            <person name="Devine R."/>
            <person name="Qin Z."/>
            <person name="Seipke R.F."/>
            <person name="Wilkinson B."/>
            <person name="Hutchings M.I."/>
        </authorList>
    </citation>
    <scope>NUCLEOTIDE SEQUENCE [LARGE SCALE GENOMIC DNA]</scope>
    <source>
        <strain evidence="2 3">KY5</strain>
    </source>
</reference>
<gene>
    <name evidence="2" type="ORF">KY5_1042</name>
</gene>
<feature type="region of interest" description="Disordered" evidence="1">
    <location>
        <begin position="124"/>
        <end position="154"/>
    </location>
</feature>
<proteinExistence type="predicted"/>
<name>A0A291Q2S3_9ACTN</name>
<keyword evidence="3" id="KW-1185">Reference proteome</keyword>
<dbReference type="AlphaFoldDB" id="A0A291Q2S3"/>
<dbReference type="Gene3D" id="3.30.429.10">
    <property type="entry name" value="Macrophage Migration Inhibitory Factor"/>
    <property type="match status" value="1"/>
</dbReference>